<dbReference type="KEGG" id="mflg:ABS361_00445"/>
<reference evidence="3" key="1">
    <citation type="submission" date="2024-06" db="EMBL/GenBank/DDBJ databases">
        <title>Methylostella associata gen. nov., sp. nov., a novel Ancalomicrobiaceae-affiliated facultatively methylotrophic bacteria that feed on methanotrophs of the genus Methylococcus.</title>
        <authorList>
            <person name="Saltykova V."/>
            <person name="Danilova O.V."/>
            <person name="Oshkin I.Y."/>
            <person name="Belova S.E."/>
            <person name="Pimenov N.V."/>
            <person name="Dedysh S.N."/>
        </authorList>
    </citation>
    <scope>NUCLEOTIDE SEQUENCE</scope>
    <source>
        <strain evidence="3">S20</strain>
    </source>
</reference>
<dbReference type="EMBL" id="CP158568">
    <property type="protein sequence ID" value="XBY44815.1"/>
    <property type="molecule type" value="Genomic_DNA"/>
</dbReference>
<keyword evidence="2" id="KW-1133">Transmembrane helix</keyword>
<evidence type="ECO:0000256" key="1">
    <source>
        <dbReference type="SAM" id="MobiDB-lite"/>
    </source>
</evidence>
<dbReference type="Gene3D" id="1.20.5.170">
    <property type="match status" value="1"/>
</dbReference>
<accession>A0AAU7XCM2</accession>
<keyword evidence="2" id="KW-0812">Transmembrane</keyword>
<evidence type="ECO:0000313" key="3">
    <source>
        <dbReference type="EMBL" id="XBY44815.1"/>
    </source>
</evidence>
<protein>
    <recommendedName>
        <fullName evidence="4">DUF1640 domain-containing protein</fullName>
    </recommendedName>
</protein>
<name>A0AAU7XCM2_9HYPH</name>
<keyword evidence="2" id="KW-0472">Membrane</keyword>
<dbReference type="RefSeq" id="WP_407049907.1">
    <property type="nucleotide sequence ID" value="NZ_CP158568.1"/>
</dbReference>
<gene>
    <name evidence="3" type="ORF">ABS361_00445</name>
</gene>
<feature type="region of interest" description="Disordered" evidence="1">
    <location>
        <begin position="1"/>
        <end position="26"/>
    </location>
</feature>
<evidence type="ECO:0008006" key="4">
    <source>
        <dbReference type="Google" id="ProtNLM"/>
    </source>
</evidence>
<organism evidence="3">
    <name type="scientific">Methyloraptor flagellatus</name>
    <dbReference type="NCBI Taxonomy" id="3162530"/>
    <lineage>
        <taxon>Bacteria</taxon>
        <taxon>Pseudomonadati</taxon>
        <taxon>Pseudomonadota</taxon>
        <taxon>Alphaproteobacteria</taxon>
        <taxon>Hyphomicrobiales</taxon>
        <taxon>Ancalomicrobiaceae</taxon>
        <taxon>Methyloraptor</taxon>
    </lineage>
</organism>
<feature type="transmembrane region" description="Helical" evidence="2">
    <location>
        <begin position="124"/>
        <end position="145"/>
    </location>
</feature>
<evidence type="ECO:0000256" key="2">
    <source>
        <dbReference type="SAM" id="Phobius"/>
    </source>
</evidence>
<dbReference type="AlphaFoldDB" id="A0AAU7XCM2"/>
<proteinExistence type="predicted"/>
<sequence length="150" mass="16642">MGDVVDFNLPGEAKRGNIGGGGPEDPMLETRVENLERDMKDIRSTLHKSELLLIEIKAHLVNCATKDEVAKLREDVIDVRARIATKDDVAALRGDISNVRQDTAELKGRFDGLDKRFAYLPSTWQMITFMVTSQIALAGLLFVAVKFGLK</sequence>